<dbReference type="InterPro" id="IPR002781">
    <property type="entry name" value="TM_pro_TauE-like"/>
</dbReference>
<keyword evidence="6" id="KW-1003">Cell membrane</keyword>
<feature type="transmembrane region" description="Helical" evidence="6">
    <location>
        <begin position="202"/>
        <end position="222"/>
    </location>
</feature>
<feature type="transmembrane region" description="Helical" evidence="6">
    <location>
        <begin position="73"/>
        <end position="94"/>
    </location>
</feature>
<keyword evidence="5 6" id="KW-0472">Membrane</keyword>
<sequence>MVIGTFLLLVGAGVAAGLAGSMAGLASLFSYPALLAAGIPATAANVTNTVAMTFSTLGSTAGSRPELTGQGPAVRRFALLAVLGGATGAGLLLVTPDGLFVRIVPFLVAAASLALLLQPLVKSAMMTASSHRTSPGVITGIVAVSVYGGYFGAAAGVLMLALLLVALPVSLLQGNALKNVLLGLANGIAAVGFAVFGPVEWWAVLPLAAGLLVGGWTGPLLARRLPGSVLRIAIAVAGMVLAVRLGLQAF</sequence>
<dbReference type="Pfam" id="PF01925">
    <property type="entry name" value="TauE"/>
    <property type="match status" value="1"/>
</dbReference>
<proteinExistence type="inferred from homology"/>
<dbReference type="InterPro" id="IPR051598">
    <property type="entry name" value="TSUP/Inactive_protease-like"/>
</dbReference>
<feature type="transmembrane region" description="Helical" evidence="6">
    <location>
        <begin position="99"/>
        <end position="117"/>
    </location>
</feature>
<dbReference type="EMBL" id="JAKXMK010000006">
    <property type="protein sequence ID" value="MCH6165641.1"/>
    <property type="molecule type" value="Genomic_DNA"/>
</dbReference>
<feature type="transmembrane region" description="Helical" evidence="6">
    <location>
        <begin position="137"/>
        <end position="167"/>
    </location>
</feature>
<evidence type="ECO:0000256" key="3">
    <source>
        <dbReference type="ARBA" id="ARBA00022692"/>
    </source>
</evidence>
<dbReference type="PANTHER" id="PTHR43701:SF2">
    <property type="entry name" value="MEMBRANE TRANSPORTER PROTEIN YJNA-RELATED"/>
    <property type="match status" value="1"/>
</dbReference>
<evidence type="ECO:0000313" key="8">
    <source>
        <dbReference type="Proteomes" id="UP001299970"/>
    </source>
</evidence>
<comment type="subcellular location">
    <subcellularLocation>
        <location evidence="6">Cell membrane</location>
        <topology evidence="6">Multi-pass membrane protein</topology>
    </subcellularLocation>
    <subcellularLocation>
        <location evidence="1">Membrane</location>
        <topology evidence="1">Multi-pass membrane protein</topology>
    </subcellularLocation>
</comment>
<evidence type="ECO:0000313" key="7">
    <source>
        <dbReference type="EMBL" id="MCH6165641.1"/>
    </source>
</evidence>
<name>A0ABS9TAT6_9PSEU</name>
<evidence type="ECO:0000256" key="4">
    <source>
        <dbReference type="ARBA" id="ARBA00022989"/>
    </source>
</evidence>
<protein>
    <recommendedName>
        <fullName evidence="6">Probable membrane transporter protein</fullName>
    </recommendedName>
</protein>
<keyword evidence="8" id="KW-1185">Reference proteome</keyword>
<accession>A0ABS9TAT6</accession>
<dbReference type="PANTHER" id="PTHR43701">
    <property type="entry name" value="MEMBRANE TRANSPORTER PROTEIN MJ0441-RELATED"/>
    <property type="match status" value="1"/>
</dbReference>
<keyword evidence="3 6" id="KW-0812">Transmembrane</keyword>
<dbReference type="RefSeq" id="WP_241035670.1">
    <property type="nucleotide sequence ID" value="NZ_BAAAJF010000024.1"/>
</dbReference>
<comment type="caution">
    <text evidence="7">The sequence shown here is derived from an EMBL/GenBank/DDBJ whole genome shotgun (WGS) entry which is preliminary data.</text>
</comment>
<comment type="similarity">
    <text evidence="2 6">Belongs to the 4-toluene sulfonate uptake permease (TSUP) (TC 2.A.102) family.</text>
</comment>
<feature type="transmembrane region" description="Helical" evidence="6">
    <location>
        <begin position="179"/>
        <end position="196"/>
    </location>
</feature>
<evidence type="ECO:0000256" key="2">
    <source>
        <dbReference type="ARBA" id="ARBA00009142"/>
    </source>
</evidence>
<evidence type="ECO:0000256" key="5">
    <source>
        <dbReference type="ARBA" id="ARBA00023136"/>
    </source>
</evidence>
<organism evidence="7 8">
    <name type="scientific">Pseudonocardia alaniniphila</name>
    <dbReference type="NCBI Taxonomy" id="75291"/>
    <lineage>
        <taxon>Bacteria</taxon>
        <taxon>Bacillati</taxon>
        <taxon>Actinomycetota</taxon>
        <taxon>Actinomycetes</taxon>
        <taxon>Pseudonocardiales</taxon>
        <taxon>Pseudonocardiaceae</taxon>
        <taxon>Pseudonocardia</taxon>
    </lineage>
</organism>
<gene>
    <name evidence="7" type="ORF">MMF94_08105</name>
</gene>
<evidence type="ECO:0000256" key="1">
    <source>
        <dbReference type="ARBA" id="ARBA00004141"/>
    </source>
</evidence>
<keyword evidence="4 6" id="KW-1133">Transmembrane helix</keyword>
<evidence type="ECO:0000256" key="6">
    <source>
        <dbReference type="RuleBase" id="RU363041"/>
    </source>
</evidence>
<dbReference type="Proteomes" id="UP001299970">
    <property type="component" value="Unassembled WGS sequence"/>
</dbReference>
<reference evidence="7 8" key="1">
    <citation type="submission" date="2022-03" db="EMBL/GenBank/DDBJ databases">
        <title>Pseudonocardia alaer sp. nov., a novel actinomycete isolated from reed forest soil.</title>
        <authorList>
            <person name="Wang L."/>
        </authorList>
    </citation>
    <scope>NUCLEOTIDE SEQUENCE [LARGE SCALE GENOMIC DNA]</scope>
    <source>
        <strain evidence="7 8">Y-16303</strain>
    </source>
</reference>
<feature type="transmembrane region" description="Helical" evidence="6">
    <location>
        <begin position="229"/>
        <end position="247"/>
    </location>
</feature>